<comment type="caution">
    <text evidence="2">The sequence shown here is derived from an EMBL/GenBank/DDBJ whole genome shotgun (WGS) entry which is preliminary data.</text>
</comment>
<evidence type="ECO:0000256" key="1">
    <source>
        <dbReference type="SAM" id="MobiDB-lite"/>
    </source>
</evidence>
<feature type="region of interest" description="Disordered" evidence="1">
    <location>
        <begin position="1"/>
        <end position="26"/>
    </location>
</feature>
<evidence type="ECO:0000313" key="2">
    <source>
        <dbReference type="EMBL" id="RUS31731.1"/>
    </source>
</evidence>
<name>A0A433QPL6_9FUNG</name>
<reference evidence="2 3" key="1">
    <citation type="journal article" date="2018" name="New Phytol.">
        <title>Phylogenomics of Endogonaceae and evolution of mycorrhizas within Mucoromycota.</title>
        <authorList>
            <person name="Chang Y."/>
            <person name="Desiro A."/>
            <person name="Na H."/>
            <person name="Sandor L."/>
            <person name="Lipzen A."/>
            <person name="Clum A."/>
            <person name="Barry K."/>
            <person name="Grigoriev I.V."/>
            <person name="Martin F.M."/>
            <person name="Stajich J.E."/>
            <person name="Smith M.E."/>
            <person name="Bonito G."/>
            <person name="Spatafora J.W."/>
        </authorList>
    </citation>
    <scope>NUCLEOTIDE SEQUENCE [LARGE SCALE GENOMIC DNA]</scope>
    <source>
        <strain evidence="2 3">AD002</strain>
    </source>
</reference>
<gene>
    <name evidence="2" type="ORF">BC938DRAFT_477212</name>
</gene>
<organism evidence="2 3">
    <name type="scientific">Jimgerdemannia flammicorona</name>
    <dbReference type="NCBI Taxonomy" id="994334"/>
    <lineage>
        <taxon>Eukaryota</taxon>
        <taxon>Fungi</taxon>
        <taxon>Fungi incertae sedis</taxon>
        <taxon>Mucoromycota</taxon>
        <taxon>Mucoromycotina</taxon>
        <taxon>Endogonomycetes</taxon>
        <taxon>Endogonales</taxon>
        <taxon>Endogonaceae</taxon>
        <taxon>Jimgerdemannia</taxon>
    </lineage>
</organism>
<keyword evidence="3" id="KW-1185">Reference proteome</keyword>
<protein>
    <submittedName>
        <fullName evidence="2">Uncharacterized protein</fullName>
    </submittedName>
</protein>
<dbReference type="AlphaFoldDB" id="A0A433QPL6"/>
<proteinExistence type="predicted"/>
<dbReference type="EMBL" id="RBNJ01002663">
    <property type="protein sequence ID" value="RUS31731.1"/>
    <property type="molecule type" value="Genomic_DNA"/>
</dbReference>
<dbReference type="Proteomes" id="UP000274822">
    <property type="component" value="Unassembled WGS sequence"/>
</dbReference>
<evidence type="ECO:0000313" key="3">
    <source>
        <dbReference type="Proteomes" id="UP000274822"/>
    </source>
</evidence>
<accession>A0A433QPL6</accession>
<sequence>MTFADYPNAPSLLRNRPPRERDSNTQRPVLLPGIYVIQLCHNDFDPNQYNFTGKSLLCVTQENPEVATANQSILHSRLHLLVWKQQEQHISRVPALAAVAPPRRRLHGWIHVSIERDDVLEHKRNRANQHPVYVQRQFTFERFY</sequence>